<feature type="region of interest" description="Disordered" evidence="2">
    <location>
        <begin position="317"/>
        <end position="342"/>
    </location>
</feature>
<protein>
    <submittedName>
        <fullName evidence="3">Uncharacterized protein</fullName>
    </submittedName>
</protein>
<feature type="region of interest" description="Disordered" evidence="2">
    <location>
        <begin position="483"/>
        <end position="530"/>
    </location>
</feature>
<name>A0A9K3CQC5_9EUKA</name>
<feature type="compositionally biased region" description="Polar residues" evidence="2">
    <location>
        <begin position="497"/>
        <end position="509"/>
    </location>
</feature>
<feature type="region of interest" description="Disordered" evidence="2">
    <location>
        <begin position="673"/>
        <end position="732"/>
    </location>
</feature>
<feature type="compositionally biased region" description="Basic and acidic residues" evidence="2">
    <location>
        <begin position="317"/>
        <end position="328"/>
    </location>
</feature>
<evidence type="ECO:0000256" key="2">
    <source>
        <dbReference type="SAM" id="MobiDB-lite"/>
    </source>
</evidence>
<dbReference type="AlphaFoldDB" id="A0A9K3CQC5"/>
<proteinExistence type="predicted"/>
<keyword evidence="1" id="KW-0175">Coiled coil</keyword>
<dbReference type="EMBL" id="BDIP01000164">
    <property type="protein sequence ID" value="GIQ80408.1"/>
    <property type="molecule type" value="Genomic_DNA"/>
</dbReference>
<gene>
    <name evidence="3" type="ORF">KIPB_001204</name>
</gene>
<evidence type="ECO:0000313" key="3">
    <source>
        <dbReference type="EMBL" id="GIQ80408.1"/>
    </source>
</evidence>
<evidence type="ECO:0000256" key="1">
    <source>
        <dbReference type="SAM" id="Coils"/>
    </source>
</evidence>
<sequence length="861" mass="94748">MTAAIEDVLSPDQFLAGFSQWILYAELLSRTIPLAETEAEILDARLEAEPGEEESDAEEKYLTVNAHNIQVLLEAYCPDIEEVTDCALVSRGDDKEVLDLLYRIRQLYFEVQETHQQDETGYMHSPSMLRIDTVMQDSPYSVANAVENTRIQTPVTGMSRQVSALFVALRSGDIGHTTRREEDPLVVKDTEIDRLTQLLAQAEQRQAEMVDQHTLELDEAVKDATQGAWEEASKYQSLYEACDRERVELRVALSTAQTDLERERQSLKDSQDACALLQSKLASTTATLDDTSRQLEHRTSEIQSETSVVHINLETETAEKESVDRESVSEEETLTDSVQEEEGGLATVLGELERAKLALLRENSHGTQLAVSLATQKERYDASRTEYYALHSTLDHMVVAVSRAIKCCFRPSHVPVSVMQPPSVSQIQPWLDGVRSALSLLHEKAVCAKPEANAPIVKPKTMRRQLKRTYTVKGDYSLLKGRHSGARTHKGPLPSQAWPSTATISSACNTDPAPKSSGPLPSPRARRQPFTGGMVRHQTMVAMGGRSKRPRRMSALGSLRTDAFGFKTSEAREGVDESEGEGERDGTMYRKMGIAQSEREVVSARVAKESDGEVSTAVFTGDSRALRGVPSIVVEDVDASSGDGESVVRPLGVRESMPVIAEVVAESGKEAISPVDSAASAEVRSGAVRAPESDDDRESEREEERETKTGERQDTSITTVETQEGTGIIDSERPAVDAAIAAERMRERAVIAERDMEREREREREAAKTAALTAQIESLADALFSLQRKWGVEVAGRSTTELPPRARAGVSSVPGSPQHWPNARGAEAMAVLIDLSAIPVSRGVRGAVRRLFSCGRRRIRE</sequence>
<keyword evidence="4" id="KW-1185">Reference proteome</keyword>
<feature type="coiled-coil region" evidence="1">
    <location>
        <begin position="253"/>
        <end position="280"/>
    </location>
</feature>
<feature type="compositionally biased region" description="Basic and acidic residues" evidence="2">
    <location>
        <begin position="698"/>
        <end position="714"/>
    </location>
</feature>
<feature type="compositionally biased region" description="Acidic residues" evidence="2">
    <location>
        <begin position="329"/>
        <end position="342"/>
    </location>
</feature>
<feature type="compositionally biased region" description="Polar residues" evidence="2">
    <location>
        <begin position="715"/>
        <end position="725"/>
    </location>
</feature>
<organism evidence="3 4">
    <name type="scientific">Kipferlia bialata</name>
    <dbReference type="NCBI Taxonomy" id="797122"/>
    <lineage>
        <taxon>Eukaryota</taxon>
        <taxon>Metamonada</taxon>
        <taxon>Carpediemonas-like organisms</taxon>
        <taxon>Kipferlia</taxon>
    </lineage>
</organism>
<reference evidence="3 4" key="1">
    <citation type="journal article" date="2018" name="PLoS ONE">
        <title>The draft genome of Kipferlia bialata reveals reductive genome evolution in fornicate parasites.</title>
        <authorList>
            <person name="Tanifuji G."/>
            <person name="Takabayashi S."/>
            <person name="Kume K."/>
            <person name="Takagi M."/>
            <person name="Nakayama T."/>
            <person name="Kamikawa R."/>
            <person name="Inagaki Y."/>
            <person name="Hashimoto T."/>
        </authorList>
    </citation>
    <scope>NUCLEOTIDE SEQUENCE [LARGE SCALE GENOMIC DNA]</scope>
    <source>
        <strain evidence="3">NY0173</strain>
    </source>
</reference>
<feature type="coiled-coil region" evidence="1">
    <location>
        <begin position="185"/>
        <end position="212"/>
    </location>
</feature>
<evidence type="ECO:0000313" key="4">
    <source>
        <dbReference type="Proteomes" id="UP000265618"/>
    </source>
</evidence>
<accession>A0A9K3CQC5</accession>
<dbReference type="Proteomes" id="UP000265618">
    <property type="component" value="Unassembled WGS sequence"/>
</dbReference>
<comment type="caution">
    <text evidence="3">The sequence shown here is derived from an EMBL/GenBank/DDBJ whole genome shotgun (WGS) entry which is preliminary data.</text>
</comment>